<evidence type="ECO:0000259" key="2">
    <source>
        <dbReference type="PROSITE" id="PS50234"/>
    </source>
</evidence>
<dbReference type="InterPro" id="IPR002035">
    <property type="entry name" value="VWF_A"/>
</dbReference>
<dbReference type="InterPro" id="IPR036465">
    <property type="entry name" value="vWFA_dom_sf"/>
</dbReference>
<feature type="domain" description="VWFA" evidence="2">
    <location>
        <begin position="325"/>
        <end position="513"/>
    </location>
</feature>
<dbReference type="Pfam" id="PF13768">
    <property type="entry name" value="VWA_3"/>
    <property type="match status" value="1"/>
</dbReference>
<accession>G3JC24</accession>
<dbReference type="OrthoDB" id="1729737at2759"/>
<evidence type="ECO:0000313" key="3">
    <source>
        <dbReference type="EMBL" id="EGX93742.1"/>
    </source>
</evidence>
<dbReference type="KEGG" id="cmt:CCM_02011"/>
<sequence>MAHVGPVHRRQGVYSEQHWAPSNYALLRTHFAYLVQDVLVEGTLVETYQARRDVDGRAAHYVFQVPPGASVVDFGARIDGRARVHARVDDTRSSSPDQAPSTAGVQAWKLDPKQLSLLKPCNGEKVLQISLGAVPPSSVIEIRQEDWDDCMAKSQNTDTAGGNSVTYVYVIARDTLQDSARLSIPTGFERDGASPMGVAAIPTAPTGPNAVAITVGVEVHEDDVLFDLNSTSHRATITGGWSDDSFKPLSAAAKRATYRKCKSYVEFVSDTFLQHDFVLVWTVSTSDRPRCVAQKLAAPVPGQPETCAVALTLVSTVDLEPAEHEYIFLVDCSHSMAGPRITMANHVVKTMLAHLPTHPKSSFNIHSFGRWAWSILPGGKSLALDAPNVAATVPKLATTTTTTADGSDISNALTAALSRRQPDKPRCSVIVLTDGVNVSGVAQAVKSVRTKTTEAAAQSTLLRVFAVGLGDDARGLCEGLAGAGTGATRYIATSLLHDGDYGRRQSAALVEAMNRAPIRVRSIDWGYGGGVAVHDHRKQQAPLPTDWAVRSCWYFILRRGGTAAALTATIHYDVAGSAASARTMQVPAAFATAGRLVHAIAARTLIKGLEQTMTTLADAHDKDRAEAEIVRLGRTYGLASSQTCLVAVVDGAARMTYGAGGGGHGGRSVLSGVPLGSGFRASFVNLGPAASQTVAAASTSAPDVQVAVARPKPPPPANVLVASEAHTDKAAGTSKTTMTASPACTFQVAFATQTLPQGQLFLTRDVVAQGCDAPVPETACRDEVARVIGAQDGNGAFDARVVGRILFPDTGCIPAVPAVIAALRGRERDKDQMWLVLCVMAYLRARAPGREREWADAHDRATYFVKTSLCCVFDVFPGRSEEVMRKSLAAAEGCFC</sequence>
<dbReference type="EMBL" id="JH126400">
    <property type="protein sequence ID" value="EGX93742.1"/>
    <property type="molecule type" value="Genomic_DNA"/>
</dbReference>
<protein>
    <submittedName>
        <fullName evidence="3">von Willebrand domain protein</fullName>
    </submittedName>
</protein>
<proteinExistence type="predicted"/>
<dbReference type="SMART" id="SM00327">
    <property type="entry name" value="VWA"/>
    <property type="match status" value="1"/>
</dbReference>
<dbReference type="PANTHER" id="PTHR45737">
    <property type="entry name" value="VON WILLEBRAND FACTOR A DOMAIN-CONTAINING PROTEIN 5A"/>
    <property type="match status" value="1"/>
</dbReference>
<dbReference type="PROSITE" id="PS50234">
    <property type="entry name" value="VWFA"/>
    <property type="match status" value="1"/>
</dbReference>
<organism evidence="3 4">
    <name type="scientific">Cordyceps militaris (strain CM01)</name>
    <name type="common">Caterpillar fungus</name>
    <dbReference type="NCBI Taxonomy" id="983644"/>
    <lineage>
        <taxon>Eukaryota</taxon>
        <taxon>Fungi</taxon>
        <taxon>Dikarya</taxon>
        <taxon>Ascomycota</taxon>
        <taxon>Pezizomycotina</taxon>
        <taxon>Sordariomycetes</taxon>
        <taxon>Hypocreomycetidae</taxon>
        <taxon>Hypocreales</taxon>
        <taxon>Cordycipitaceae</taxon>
        <taxon>Cordyceps</taxon>
    </lineage>
</organism>
<dbReference type="GeneID" id="18164040"/>
<evidence type="ECO:0000256" key="1">
    <source>
        <dbReference type="SAM" id="MobiDB-lite"/>
    </source>
</evidence>
<dbReference type="OMA" id="RTADMPE"/>
<dbReference type="SUPFAM" id="SSF53300">
    <property type="entry name" value="vWA-like"/>
    <property type="match status" value="1"/>
</dbReference>
<evidence type="ECO:0000313" key="4">
    <source>
        <dbReference type="Proteomes" id="UP000001610"/>
    </source>
</evidence>
<dbReference type="AlphaFoldDB" id="G3JC24"/>
<dbReference type="STRING" id="983644.G3JC24"/>
<dbReference type="eggNOG" id="ENOG502QRPK">
    <property type="taxonomic scope" value="Eukaryota"/>
</dbReference>
<name>G3JC24_CORMM</name>
<dbReference type="PANTHER" id="PTHR45737:SF6">
    <property type="entry name" value="VON WILLEBRAND FACTOR A DOMAIN-CONTAINING PROTEIN 5A"/>
    <property type="match status" value="1"/>
</dbReference>
<dbReference type="Proteomes" id="UP000001610">
    <property type="component" value="Unassembled WGS sequence"/>
</dbReference>
<gene>
    <name evidence="3" type="ORF">CCM_02011</name>
</gene>
<feature type="compositionally biased region" description="Polar residues" evidence="1">
    <location>
        <begin position="93"/>
        <end position="104"/>
    </location>
</feature>
<reference evidence="3 4" key="1">
    <citation type="journal article" date="2011" name="Genome Biol.">
        <title>Genome sequence of the insect pathogenic fungus Cordyceps militaris, a valued traditional Chinese medicine.</title>
        <authorList>
            <person name="Zheng P."/>
            <person name="Xia Y."/>
            <person name="Xiao G."/>
            <person name="Xiong C."/>
            <person name="Hu X."/>
            <person name="Zhang S."/>
            <person name="Zheng H."/>
            <person name="Huang Y."/>
            <person name="Zhou Y."/>
            <person name="Wang S."/>
            <person name="Zhao G.P."/>
            <person name="Liu X."/>
            <person name="St Leger R.J."/>
            <person name="Wang C."/>
        </authorList>
    </citation>
    <scope>NUCLEOTIDE SEQUENCE [LARGE SCALE GENOMIC DNA]</scope>
    <source>
        <strain evidence="3 4">CM01</strain>
    </source>
</reference>
<feature type="region of interest" description="Disordered" evidence="1">
    <location>
        <begin position="86"/>
        <end position="105"/>
    </location>
</feature>
<dbReference type="RefSeq" id="XP_006667228.1">
    <property type="nucleotide sequence ID" value="XM_006667165.1"/>
</dbReference>
<dbReference type="VEuPathDB" id="FungiDB:CCM_02011"/>
<keyword evidence="4" id="KW-1185">Reference proteome</keyword>
<dbReference type="Gene3D" id="3.40.50.410">
    <property type="entry name" value="von Willebrand factor, type A domain"/>
    <property type="match status" value="1"/>
</dbReference>
<dbReference type="HOGENOM" id="CLU_332874_0_0_1"/>
<dbReference type="InParanoid" id="G3JC24"/>